<dbReference type="AlphaFoldDB" id="A0A0D8J0G0"/>
<dbReference type="Proteomes" id="UP000032483">
    <property type="component" value="Unassembled WGS sequence"/>
</dbReference>
<accession>A0A0D8J0G0</accession>
<keyword evidence="2" id="KW-1185">Reference proteome</keyword>
<reference evidence="1" key="1">
    <citation type="submission" date="2015-02" db="EMBL/GenBank/DDBJ databases">
        <title>A novel member of the family Ruminococcaceae isolated from human feces.</title>
        <authorList>
            <person name="Shkoporov A.N."/>
            <person name="Chaplin A.V."/>
            <person name="Motuzova O.V."/>
            <person name="Kafarskaia L.I."/>
            <person name="Khokhlova E.V."/>
            <person name="Efimov B.A."/>
        </authorList>
    </citation>
    <scope>NUCLEOTIDE SEQUENCE [LARGE SCALE GENOMIC DNA]</scope>
    <source>
        <strain evidence="1">585-1</strain>
    </source>
</reference>
<gene>
    <name evidence="1" type="ORF">TQ39_07465</name>
</gene>
<comment type="caution">
    <text evidence="1">The sequence shown here is derived from an EMBL/GenBank/DDBJ whole genome shotgun (WGS) entry which is preliminary data.</text>
</comment>
<proteinExistence type="predicted"/>
<protein>
    <submittedName>
        <fullName evidence="1">Uncharacterized protein</fullName>
    </submittedName>
</protein>
<dbReference type="EMBL" id="JXXK01000008">
    <property type="protein sequence ID" value="KJF40229.1"/>
    <property type="molecule type" value="Genomic_DNA"/>
</dbReference>
<sequence length="338" mass="38655">MNIWGVIAMAVISSTPDRITPLKNDIRSPRCTTCGKTFTKQTGNFPASQSPIYACNNHFLPVCKTCIDKLYEHYCAVLGNDEDAIRRICMKFDIYYSKALAESSRKIAVDRSRVHTYISRANLSQFRGKTYDTTIDEESRQVIESVEEVKESGVKILQRTVKFFGVGFSEDEYKFLQDQYDDWTARHECQTKSQEEIFKAICIAQLNIQRANISGDQKKLDTSMKLFQDLLGAAKIKPNQIKGDVISDQQTFGTLIQKWETEKPIPEPDPEFADVDNIRKYIGTFFFGHLCKMIGIKNSYSEEYEKYLKQYSATKPEFSDDAVNEDIFNKLTGDADGQ</sequence>
<organism evidence="1 2">
    <name type="scientific">Ruthenibacterium lactatiformans</name>
    <dbReference type="NCBI Taxonomy" id="1550024"/>
    <lineage>
        <taxon>Bacteria</taxon>
        <taxon>Bacillati</taxon>
        <taxon>Bacillota</taxon>
        <taxon>Clostridia</taxon>
        <taxon>Eubacteriales</taxon>
        <taxon>Oscillospiraceae</taxon>
        <taxon>Ruthenibacterium</taxon>
    </lineage>
</organism>
<evidence type="ECO:0000313" key="1">
    <source>
        <dbReference type="EMBL" id="KJF40229.1"/>
    </source>
</evidence>
<name>A0A0D8J0G0_9FIRM</name>
<evidence type="ECO:0000313" key="2">
    <source>
        <dbReference type="Proteomes" id="UP000032483"/>
    </source>
</evidence>